<dbReference type="PANTHER" id="PTHR23538:SF1">
    <property type="entry name" value="44.5 KD BACTERIOCHLOROPHYLL SYNTHASE SUBUNIT"/>
    <property type="match status" value="1"/>
</dbReference>
<dbReference type="InterPro" id="IPR020846">
    <property type="entry name" value="MFS_dom"/>
</dbReference>
<feature type="transmembrane region" description="Helical" evidence="7">
    <location>
        <begin position="52"/>
        <end position="75"/>
    </location>
</feature>
<dbReference type="InterPro" id="IPR026036">
    <property type="entry name" value="PucC"/>
</dbReference>
<evidence type="ECO:0000256" key="4">
    <source>
        <dbReference type="ARBA" id="ARBA00022989"/>
    </source>
</evidence>
<keyword evidence="4 7" id="KW-1133">Transmembrane helix</keyword>
<comment type="similarity">
    <text evidence="2">Belongs to the PucC family.</text>
</comment>
<evidence type="ECO:0000256" key="3">
    <source>
        <dbReference type="ARBA" id="ARBA00022692"/>
    </source>
</evidence>
<feature type="transmembrane region" description="Helical" evidence="7">
    <location>
        <begin position="307"/>
        <end position="329"/>
    </location>
</feature>
<organism evidence="9 10">
    <name type="scientific">Plantimonas leprariae</name>
    <dbReference type="NCBI Taxonomy" id="2615207"/>
    <lineage>
        <taxon>Bacteria</taxon>
        <taxon>Pseudomonadati</taxon>
        <taxon>Pseudomonadota</taxon>
        <taxon>Alphaproteobacteria</taxon>
        <taxon>Hyphomicrobiales</taxon>
        <taxon>Aurantimonadaceae</taxon>
        <taxon>Plantimonas</taxon>
    </lineage>
</organism>
<evidence type="ECO:0000256" key="7">
    <source>
        <dbReference type="SAM" id="Phobius"/>
    </source>
</evidence>
<feature type="transmembrane region" description="Helical" evidence="7">
    <location>
        <begin position="375"/>
        <end position="396"/>
    </location>
</feature>
<feature type="domain" description="Major facilitator superfamily (MFS) profile" evidence="8">
    <location>
        <begin position="1"/>
        <end position="403"/>
    </location>
</feature>
<feature type="transmembrane region" description="Helical" evidence="7">
    <location>
        <begin position="82"/>
        <end position="108"/>
    </location>
</feature>
<evidence type="ECO:0000256" key="1">
    <source>
        <dbReference type="ARBA" id="ARBA00004141"/>
    </source>
</evidence>
<keyword evidence="3 7" id="KW-0812">Transmembrane</keyword>
<feature type="compositionally biased region" description="Basic and acidic residues" evidence="6">
    <location>
        <begin position="405"/>
        <end position="414"/>
    </location>
</feature>
<dbReference type="GO" id="GO:0016020">
    <property type="term" value="C:membrane"/>
    <property type="evidence" value="ECO:0007669"/>
    <property type="project" value="UniProtKB-SubCell"/>
</dbReference>
<reference evidence="9 10" key="1">
    <citation type="submission" date="2019-09" db="EMBL/GenBank/DDBJ databases">
        <title>YIM 132180 draft genome.</title>
        <authorList>
            <person name="Zhang K."/>
        </authorList>
    </citation>
    <scope>NUCLEOTIDE SEQUENCE [LARGE SCALE GENOMIC DNA]</scope>
    <source>
        <strain evidence="9 10">YIM 132180</strain>
    </source>
</reference>
<feature type="transmembrane region" description="Helical" evidence="7">
    <location>
        <begin position="276"/>
        <end position="295"/>
    </location>
</feature>
<evidence type="ECO:0000313" key="9">
    <source>
        <dbReference type="EMBL" id="KAB0680434.1"/>
    </source>
</evidence>
<accession>A0A7V7PQK6</accession>
<feature type="region of interest" description="Disordered" evidence="6">
    <location>
        <begin position="405"/>
        <end position="425"/>
    </location>
</feature>
<dbReference type="PROSITE" id="PS50850">
    <property type="entry name" value="MFS"/>
    <property type="match status" value="1"/>
</dbReference>
<evidence type="ECO:0000259" key="8">
    <source>
        <dbReference type="PROSITE" id="PS50850"/>
    </source>
</evidence>
<dbReference type="InterPro" id="IPR036259">
    <property type="entry name" value="MFS_trans_sf"/>
</dbReference>
<keyword evidence="5 7" id="KW-0472">Membrane</keyword>
<dbReference type="InterPro" id="IPR004896">
    <property type="entry name" value="PucC-rel"/>
</dbReference>
<dbReference type="GO" id="GO:0022857">
    <property type="term" value="F:transmembrane transporter activity"/>
    <property type="evidence" value="ECO:0007669"/>
    <property type="project" value="InterPro"/>
</dbReference>
<feature type="transmembrane region" description="Helical" evidence="7">
    <location>
        <begin position="120"/>
        <end position="138"/>
    </location>
</feature>
<comment type="caution">
    <text evidence="9">The sequence shown here is derived from an EMBL/GenBank/DDBJ whole genome shotgun (WGS) entry which is preliminary data.</text>
</comment>
<dbReference type="SUPFAM" id="SSF103473">
    <property type="entry name" value="MFS general substrate transporter"/>
    <property type="match status" value="1"/>
</dbReference>
<dbReference type="PANTHER" id="PTHR23538">
    <property type="entry name" value="44.5 KD BACTERIOCHLOROPHYLL SYNTHASE SUBUNIT"/>
    <property type="match status" value="1"/>
</dbReference>
<gene>
    <name evidence="9" type="ORF">F6X38_09205</name>
</gene>
<name>A0A7V7PQK6_9HYPH</name>
<keyword evidence="10" id="KW-1185">Reference proteome</keyword>
<feature type="transmembrane region" description="Helical" evidence="7">
    <location>
        <begin position="150"/>
        <end position="172"/>
    </location>
</feature>
<dbReference type="Gene3D" id="1.20.1250.20">
    <property type="entry name" value="MFS general substrate transporter like domains"/>
    <property type="match status" value="2"/>
</dbReference>
<dbReference type="AlphaFoldDB" id="A0A7V7PQK6"/>
<dbReference type="CDD" id="cd06176">
    <property type="entry name" value="MFS_BCD_PucC-like"/>
    <property type="match status" value="1"/>
</dbReference>
<dbReference type="EMBL" id="VZDO01000005">
    <property type="protein sequence ID" value="KAB0680434.1"/>
    <property type="molecule type" value="Genomic_DNA"/>
</dbReference>
<proteinExistence type="inferred from homology"/>
<evidence type="ECO:0000256" key="2">
    <source>
        <dbReference type="ARBA" id="ARBA00008412"/>
    </source>
</evidence>
<feature type="transmembrane region" description="Helical" evidence="7">
    <location>
        <begin position="12"/>
        <end position="32"/>
    </location>
</feature>
<evidence type="ECO:0000313" key="10">
    <source>
        <dbReference type="Proteomes" id="UP000432089"/>
    </source>
</evidence>
<comment type="subcellular location">
    <subcellularLocation>
        <location evidence="1">Membrane</location>
        <topology evidence="1">Multi-pass membrane protein</topology>
    </subcellularLocation>
</comment>
<dbReference type="Pfam" id="PF03209">
    <property type="entry name" value="PUCC"/>
    <property type="match status" value="1"/>
</dbReference>
<dbReference type="PIRSF" id="PIRSF016565">
    <property type="entry name" value="PucC"/>
    <property type="match status" value="1"/>
</dbReference>
<dbReference type="Proteomes" id="UP000432089">
    <property type="component" value="Unassembled WGS sequence"/>
</dbReference>
<sequence length="425" mass="42792">MLATSTLNRVMIVELGLAALVPGALVGAHYGVQIARPLWGHGSDAGGRRTPWILGGVALLAAAVTGAALAVAVMADSFAIGLGLAIVDFILIGFGVGAAGTSLLALIASYTPDARRPATAMLVWLMMILGIAITGLATGRFLDPFSMDRLIAVTAAVALLATAVAVLALAGVEKGTLPAPPAGATRSFETFRAGLADAWHDPEARRFTVFVFVSMIAYSMQDLILEPYAGLVFGMTPGETTTLSGVQNGGVLAGMLLGGLGGTAFHRRFPAVLKHLGVTGCLLSAAALLALAGAASGSHAWPLRANVFALGFANGLFAVAAVASMMALAGAGGPTRTGLRMGLWGAAQGLGFGLGGFLGAAAVDAMRLAGAPGSAAYAGVFLIEAAGFTASAALAVRISMPHRVPEGGERRDAAAPRWNSRRAPA</sequence>
<protein>
    <submittedName>
        <fullName evidence="9">BCD family MFS transporter</fullName>
    </submittedName>
</protein>
<evidence type="ECO:0000256" key="6">
    <source>
        <dbReference type="SAM" id="MobiDB-lite"/>
    </source>
</evidence>
<feature type="transmembrane region" description="Helical" evidence="7">
    <location>
        <begin position="207"/>
        <end position="225"/>
    </location>
</feature>
<evidence type="ECO:0000256" key="5">
    <source>
        <dbReference type="ARBA" id="ARBA00023136"/>
    </source>
</evidence>
<feature type="transmembrane region" description="Helical" evidence="7">
    <location>
        <begin position="341"/>
        <end position="363"/>
    </location>
</feature>